<evidence type="ECO:0000313" key="2">
    <source>
        <dbReference type="EMBL" id="GCD44130.1"/>
    </source>
</evidence>
<feature type="region of interest" description="Disordered" evidence="1">
    <location>
        <begin position="114"/>
        <end position="134"/>
    </location>
</feature>
<protein>
    <submittedName>
        <fullName evidence="2">Uncharacterized protein</fullName>
    </submittedName>
</protein>
<gene>
    <name evidence="2" type="ORF">GKJPGBOP_03821</name>
</gene>
<evidence type="ECO:0000313" key="3">
    <source>
        <dbReference type="Proteomes" id="UP000286746"/>
    </source>
</evidence>
<dbReference type="AlphaFoldDB" id="A0A401W487"/>
<reference evidence="2 3" key="1">
    <citation type="submission" date="2018-11" db="EMBL/GenBank/DDBJ databases">
        <title>Whole genome sequence of Streptomyces paromomycinus NBRC 15454(T).</title>
        <authorList>
            <person name="Komaki H."/>
            <person name="Tamura T."/>
        </authorList>
    </citation>
    <scope>NUCLEOTIDE SEQUENCE [LARGE SCALE GENOMIC DNA]</scope>
    <source>
        <strain evidence="2 3">NBRC 15454</strain>
    </source>
</reference>
<name>A0A401W487_STREY</name>
<proteinExistence type="predicted"/>
<dbReference type="Proteomes" id="UP000286746">
    <property type="component" value="Unassembled WGS sequence"/>
</dbReference>
<evidence type="ECO:0000256" key="1">
    <source>
        <dbReference type="SAM" id="MobiDB-lite"/>
    </source>
</evidence>
<organism evidence="2 3">
    <name type="scientific">Streptomyces paromomycinus</name>
    <name type="common">Streptomyces rimosus subsp. paromomycinus</name>
    <dbReference type="NCBI Taxonomy" id="92743"/>
    <lineage>
        <taxon>Bacteria</taxon>
        <taxon>Bacillati</taxon>
        <taxon>Actinomycetota</taxon>
        <taxon>Actinomycetes</taxon>
        <taxon>Kitasatosporales</taxon>
        <taxon>Streptomycetaceae</taxon>
        <taxon>Streptomyces</taxon>
    </lineage>
</organism>
<accession>A0A401W487</accession>
<dbReference type="RefSeq" id="WP_125055079.1">
    <property type="nucleotide sequence ID" value="NZ_BHZD01000001.1"/>
</dbReference>
<dbReference type="EMBL" id="BHZD01000001">
    <property type="protein sequence ID" value="GCD44130.1"/>
    <property type="molecule type" value="Genomic_DNA"/>
</dbReference>
<feature type="compositionally biased region" description="Basic residues" evidence="1">
    <location>
        <begin position="120"/>
        <end position="134"/>
    </location>
</feature>
<comment type="caution">
    <text evidence="2">The sequence shown here is derived from an EMBL/GenBank/DDBJ whole genome shotgun (WGS) entry which is preliminary data.</text>
</comment>
<sequence>MNRILRGPDGRHWDEEEYDHFDQEARQWVAKLTAAVQDPDTGRWTADPHGERILVTGVPDRFGYTEVSADPLHEPRIAHLHRLVNELTADFERQTGTPHPRATDLAHALEDVAMRAEQLRHRRPHPPPSRRGRR</sequence>
<keyword evidence="3" id="KW-1185">Reference proteome</keyword>